<accession>G8JMB0</accession>
<dbReference type="Proteomes" id="UP000006790">
    <property type="component" value="Chromosome 1"/>
</dbReference>
<dbReference type="PROSITE" id="PS01220">
    <property type="entry name" value="PBP"/>
    <property type="match status" value="1"/>
</dbReference>
<evidence type="ECO:0000256" key="1">
    <source>
        <dbReference type="ARBA" id="ARBA00007091"/>
    </source>
</evidence>
<dbReference type="InterPro" id="IPR035810">
    <property type="entry name" value="PEBP_euk"/>
</dbReference>
<sequence>MNRAINIKAGTAQALTEHGILPDVLVSASSFESKGHLVLEYRSEGSSLPVTLGNTLEVSQTQEVPSILFVADKEDSIKKEDLFTVVMTDPDAPSRKDHQWSEYCHYIQGNVRLSSDDGVSYGIGEGDVLVKYLGPGPPAGTGPHRYVWLLYKQPEGRWLTQEDVVAASSSRKNWGWTDVEPPVGVDRWAGEKNLELMAVNFFLAESR</sequence>
<dbReference type="MEROPS" id="I51.001"/>
<proteinExistence type="inferred from homology"/>
<dbReference type="InterPro" id="IPR008914">
    <property type="entry name" value="PEBP"/>
</dbReference>
<dbReference type="EMBL" id="CP002497">
    <property type="protein sequence ID" value="AET37319.1"/>
    <property type="molecule type" value="Genomic_DNA"/>
</dbReference>
<dbReference type="PANTHER" id="PTHR11362">
    <property type="entry name" value="PHOSPHATIDYLETHANOLAMINE-BINDING PROTEIN"/>
    <property type="match status" value="1"/>
</dbReference>
<dbReference type="GO" id="GO:0030414">
    <property type="term" value="F:peptidase inhibitor activity"/>
    <property type="evidence" value="ECO:0007669"/>
    <property type="project" value="TreeGrafter"/>
</dbReference>
<dbReference type="GO" id="GO:0046578">
    <property type="term" value="P:regulation of Ras protein signal transduction"/>
    <property type="evidence" value="ECO:0007669"/>
    <property type="project" value="TreeGrafter"/>
</dbReference>
<dbReference type="eggNOG" id="KOG3346">
    <property type="taxonomic scope" value="Eukaryota"/>
</dbReference>
<dbReference type="Pfam" id="PF01161">
    <property type="entry name" value="PBP"/>
    <property type="match status" value="1"/>
</dbReference>
<gene>
    <name evidence="2" type="ordered locus">Ecym_1061</name>
</gene>
<dbReference type="STRING" id="931890.G8JMB0"/>
<dbReference type="InterPro" id="IPR001858">
    <property type="entry name" value="Phosphatidylethanolamine-bd_CS"/>
</dbReference>
<dbReference type="OMA" id="NWGYGTP"/>
<dbReference type="Gene3D" id="3.90.280.10">
    <property type="entry name" value="PEBP-like"/>
    <property type="match status" value="1"/>
</dbReference>
<dbReference type="AlphaFoldDB" id="G8JMB0"/>
<comment type="similarity">
    <text evidence="1">Belongs to the phosphatidylethanolamine-binding protein family.</text>
</comment>
<dbReference type="InParanoid" id="G8JMB0"/>
<dbReference type="SUPFAM" id="SSF49777">
    <property type="entry name" value="PEBP-like"/>
    <property type="match status" value="1"/>
</dbReference>
<dbReference type="RefSeq" id="XP_003644136.1">
    <property type="nucleotide sequence ID" value="XM_003644088.1"/>
</dbReference>
<organism evidence="2 3">
    <name type="scientific">Eremothecium cymbalariae (strain CBS 270.75 / DBVPG 7215 / KCTC 17166 / NRRL Y-17582)</name>
    <name type="common">Yeast</name>
    <dbReference type="NCBI Taxonomy" id="931890"/>
    <lineage>
        <taxon>Eukaryota</taxon>
        <taxon>Fungi</taxon>
        <taxon>Dikarya</taxon>
        <taxon>Ascomycota</taxon>
        <taxon>Saccharomycotina</taxon>
        <taxon>Saccharomycetes</taxon>
        <taxon>Saccharomycetales</taxon>
        <taxon>Saccharomycetaceae</taxon>
        <taxon>Eremothecium</taxon>
    </lineage>
</organism>
<protein>
    <recommendedName>
        <fullName evidence="4">Phosphatidylethanolamine-binding protein</fullName>
    </recommendedName>
</protein>
<dbReference type="InterPro" id="IPR036610">
    <property type="entry name" value="PEBP-like_sf"/>
</dbReference>
<keyword evidence="3" id="KW-1185">Reference proteome</keyword>
<dbReference type="KEGG" id="erc:Ecym_1061"/>
<evidence type="ECO:0008006" key="4">
    <source>
        <dbReference type="Google" id="ProtNLM"/>
    </source>
</evidence>
<evidence type="ECO:0000313" key="3">
    <source>
        <dbReference type="Proteomes" id="UP000006790"/>
    </source>
</evidence>
<dbReference type="OrthoDB" id="2506647at2759"/>
<dbReference type="GO" id="GO:0030162">
    <property type="term" value="P:regulation of proteolysis"/>
    <property type="evidence" value="ECO:0007669"/>
    <property type="project" value="TreeGrafter"/>
</dbReference>
<dbReference type="GO" id="GO:0005543">
    <property type="term" value="F:phospholipid binding"/>
    <property type="evidence" value="ECO:0007669"/>
    <property type="project" value="TreeGrafter"/>
</dbReference>
<dbReference type="CDD" id="cd00866">
    <property type="entry name" value="PEBP_euk"/>
    <property type="match status" value="1"/>
</dbReference>
<dbReference type="PANTHER" id="PTHR11362:SF148">
    <property type="entry name" value="CARBOXYPEPTIDASE Y INHIBITOR"/>
    <property type="match status" value="1"/>
</dbReference>
<dbReference type="HOGENOM" id="CLU_043994_3_1_1"/>
<dbReference type="GeneID" id="11469547"/>
<name>G8JMB0_ERECY</name>
<dbReference type="FunCoup" id="G8JMB0">
    <property type="interactions" value="1401"/>
</dbReference>
<evidence type="ECO:0000313" key="2">
    <source>
        <dbReference type="EMBL" id="AET37319.1"/>
    </source>
</evidence>
<reference evidence="3" key="1">
    <citation type="journal article" date="2012" name="G3 (Bethesda)">
        <title>Pichia sorbitophila, an interspecies yeast hybrid reveals early steps of genome resolution following polyploidization.</title>
        <authorList>
            <person name="Leh Louis V."/>
            <person name="Despons L."/>
            <person name="Friedrich A."/>
            <person name="Martin T."/>
            <person name="Durrens P."/>
            <person name="Casaregola S."/>
            <person name="Neuveglise C."/>
            <person name="Fairhead C."/>
            <person name="Marck C."/>
            <person name="Cruz J.A."/>
            <person name="Straub M.L."/>
            <person name="Kugler V."/>
            <person name="Sacerdot C."/>
            <person name="Uzunov Z."/>
            <person name="Thierry A."/>
            <person name="Weiss S."/>
            <person name="Bleykasten C."/>
            <person name="De Montigny J."/>
            <person name="Jacques N."/>
            <person name="Jung P."/>
            <person name="Lemaire M."/>
            <person name="Mallet S."/>
            <person name="Morel G."/>
            <person name="Richard G.F."/>
            <person name="Sarkar A."/>
            <person name="Savel G."/>
            <person name="Schacherer J."/>
            <person name="Seret M.L."/>
            <person name="Talla E."/>
            <person name="Samson G."/>
            <person name="Jubin C."/>
            <person name="Poulain J."/>
            <person name="Vacherie B."/>
            <person name="Barbe V."/>
            <person name="Pelletier E."/>
            <person name="Sherman D.J."/>
            <person name="Westhof E."/>
            <person name="Weissenbach J."/>
            <person name="Baret P.V."/>
            <person name="Wincker P."/>
            <person name="Gaillardin C."/>
            <person name="Dujon B."/>
            <person name="Souciet J.L."/>
        </authorList>
    </citation>
    <scope>NUCLEOTIDE SEQUENCE [LARGE SCALE GENOMIC DNA]</scope>
    <source>
        <strain evidence="3">CBS 270.75 / DBVPG 7215 / KCTC 17166 / NRRL Y-17582</strain>
    </source>
</reference>